<proteinExistence type="predicted"/>
<evidence type="ECO:0000259" key="2">
    <source>
        <dbReference type="Pfam" id="PF01433"/>
    </source>
</evidence>
<name>A0A7D4UC09_9SPHI</name>
<dbReference type="InterPro" id="IPR027268">
    <property type="entry name" value="Peptidase_M4/M1_CTD_sf"/>
</dbReference>
<dbReference type="RefSeq" id="WP_173416018.1">
    <property type="nucleotide sequence ID" value="NZ_CP054139.1"/>
</dbReference>
<dbReference type="GO" id="GO:0042277">
    <property type="term" value="F:peptide binding"/>
    <property type="evidence" value="ECO:0007669"/>
    <property type="project" value="TreeGrafter"/>
</dbReference>
<dbReference type="AlphaFoldDB" id="A0A7D4UC09"/>
<dbReference type="GO" id="GO:0005737">
    <property type="term" value="C:cytoplasm"/>
    <property type="evidence" value="ECO:0007669"/>
    <property type="project" value="TreeGrafter"/>
</dbReference>
<dbReference type="CDD" id="cd09604">
    <property type="entry name" value="M1_APN_like"/>
    <property type="match status" value="1"/>
</dbReference>
<dbReference type="InterPro" id="IPR014782">
    <property type="entry name" value="Peptidase_M1_dom"/>
</dbReference>
<dbReference type="GO" id="GO:0070006">
    <property type="term" value="F:metalloaminopeptidase activity"/>
    <property type="evidence" value="ECO:0007669"/>
    <property type="project" value="TreeGrafter"/>
</dbReference>
<dbReference type="GO" id="GO:0016020">
    <property type="term" value="C:membrane"/>
    <property type="evidence" value="ECO:0007669"/>
    <property type="project" value="TreeGrafter"/>
</dbReference>
<dbReference type="Pfam" id="PF01433">
    <property type="entry name" value="Peptidase_M1"/>
    <property type="match status" value="1"/>
</dbReference>
<dbReference type="Gene3D" id="1.10.390.10">
    <property type="entry name" value="Neutral Protease Domain 2"/>
    <property type="match status" value="1"/>
</dbReference>
<evidence type="ECO:0000313" key="3">
    <source>
        <dbReference type="EMBL" id="QKJ31358.1"/>
    </source>
</evidence>
<evidence type="ECO:0000313" key="4">
    <source>
        <dbReference type="Proteomes" id="UP000505355"/>
    </source>
</evidence>
<feature type="domain" description="Peptidase M1 membrane alanine aminopeptidase" evidence="2">
    <location>
        <begin position="380"/>
        <end position="571"/>
    </location>
</feature>
<dbReference type="KEGG" id="mmab:HQ865_16845"/>
<organism evidence="3 4">
    <name type="scientific">Mucilaginibacter mali</name>
    <dbReference type="NCBI Taxonomy" id="2740462"/>
    <lineage>
        <taxon>Bacteria</taxon>
        <taxon>Pseudomonadati</taxon>
        <taxon>Bacteroidota</taxon>
        <taxon>Sphingobacteriia</taxon>
        <taxon>Sphingobacteriales</taxon>
        <taxon>Sphingobacteriaceae</taxon>
        <taxon>Mucilaginibacter</taxon>
    </lineage>
</organism>
<feature type="signal peptide" evidence="1">
    <location>
        <begin position="1"/>
        <end position="20"/>
    </location>
</feature>
<dbReference type="GO" id="GO:0005615">
    <property type="term" value="C:extracellular space"/>
    <property type="evidence" value="ECO:0007669"/>
    <property type="project" value="TreeGrafter"/>
</dbReference>
<reference evidence="3 4" key="1">
    <citation type="submission" date="2020-05" db="EMBL/GenBank/DDBJ databases">
        <title>Mucilaginibacter mali sp. nov.</title>
        <authorList>
            <person name="Kim H.S."/>
            <person name="Lee K.C."/>
            <person name="Suh M.K."/>
            <person name="Kim J.-S."/>
            <person name="Han K.-I."/>
            <person name="Eom M.K."/>
            <person name="Shin Y.K."/>
            <person name="Lee J.-S."/>
        </authorList>
    </citation>
    <scope>NUCLEOTIDE SEQUENCE [LARGE SCALE GENOMIC DNA]</scope>
    <source>
        <strain evidence="3 4">G2-14</strain>
    </source>
</reference>
<dbReference type="PANTHER" id="PTHR11533">
    <property type="entry name" value="PROTEASE M1 ZINC METALLOPROTEASE"/>
    <property type="match status" value="1"/>
</dbReference>
<dbReference type="SUPFAM" id="SSF55486">
    <property type="entry name" value="Metalloproteases ('zincins'), catalytic domain"/>
    <property type="match status" value="1"/>
</dbReference>
<protein>
    <submittedName>
        <fullName evidence="3">M1 family metallopeptidase</fullName>
    </submittedName>
</protein>
<keyword evidence="4" id="KW-1185">Reference proteome</keyword>
<dbReference type="PANTHER" id="PTHR11533:SF174">
    <property type="entry name" value="PUROMYCIN-SENSITIVE AMINOPEPTIDASE-RELATED"/>
    <property type="match status" value="1"/>
</dbReference>
<dbReference type="GO" id="GO:0043171">
    <property type="term" value="P:peptide catabolic process"/>
    <property type="evidence" value="ECO:0007669"/>
    <property type="project" value="TreeGrafter"/>
</dbReference>
<gene>
    <name evidence="3" type="ORF">HQ865_16845</name>
</gene>
<sequence>MKRLFTFLFTSITVTGLVHAQDIQNNPGSNHGNKFEQLGTIMPTPNEQRTASGAPGTKYWQQRADYNIKCELDEKNLKLTGSETVTYFNNSPDPLTYIWLQLDENQHSTLNNADYQSSSNMPRGGSSVQNIERSAGRNGTADNGLGDMITKLTDATGRKLSYTINKTMMRIDLPTPLMPGKQFIFNLDWNYKISDRLTVGGRGGYEYFPEDKNYLFTMTQWYPRLCVYSDFQGWQNHQFTGRGEFALTFGNFHVQMTVPSDHVVGGTGECVNYAAVLTPARLARYNQAKTSKEPVEIVTLAEAKAAEQHPATAKKTYVFQANNVRDFAWTSSRKFVWDAMGVPVGGHTTMCMSFYSKESYALWKPYSTRLVAHTVKTYSDFTFPYPYPVAQSVEASNGMEYPMICFNNGRNEKDGTYSETTKNGMIGVIIHEVGHNFFPMIVNSDERQWTWMDEGLNSFVEYLTEELWDNKFPSKKGAAYTIASYMRLPKDQLEPIMTNSENIVQFGPNAYSKPATALNILRETIMGRKLFDYAFKEYARRWAFKHPTPADLFRTMEDASGEDLDWFWRGWFYGTDPVDISLDSVKVGKGAPTDKPDMSAMFAGFGGRGGAGGGARGGFGGQQGVVAPPAVNAFEDISKVRNRSDKNISFYVDKNPATQDFYYKYDRGMVGVDEEKAKSLTAAAQANRPAAGGSNTEPMTDEEKAKYAGKYFYELNFSNKGGLVMPIIVEFTFKDGTTQIDRIPAQIWRLNEKHVSKFYIQDKEVASIKLDPMRETADIDETNNYWGKLPEPSKFQLFKQRAAAGGARGGATGAVNPMQVGK</sequence>
<dbReference type="EMBL" id="CP054139">
    <property type="protein sequence ID" value="QKJ31358.1"/>
    <property type="molecule type" value="Genomic_DNA"/>
</dbReference>
<feature type="chain" id="PRO_5029020685" evidence="1">
    <location>
        <begin position="21"/>
        <end position="822"/>
    </location>
</feature>
<dbReference type="GO" id="GO:0008270">
    <property type="term" value="F:zinc ion binding"/>
    <property type="evidence" value="ECO:0007669"/>
    <property type="project" value="InterPro"/>
</dbReference>
<evidence type="ECO:0000256" key="1">
    <source>
        <dbReference type="SAM" id="SignalP"/>
    </source>
</evidence>
<accession>A0A7D4UC09</accession>
<dbReference type="InterPro" id="IPR050344">
    <property type="entry name" value="Peptidase_M1_aminopeptidases"/>
</dbReference>
<dbReference type="Proteomes" id="UP000505355">
    <property type="component" value="Chromosome"/>
</dbReference>
<keyword evidence="1" id="KW-0732">Signal</keyword>